<proteinExistence type="predicted"/>
<dbReference type="CDD" id="cd03801">
    <property type="entry name" value="GT4_PimA-like"/>
    <property type="match status" value="1"/>
</dbReference>
<organism evidence="2 3">
    <name type="scientific">Roseivirga seohaensis</name>
    <dbReference type="NCBI Taxonomy" id="1914963"/>
    <lineage>
        <taxon>Bacteria</taxon>
        <taxon>Pseudomonadati</taxon>
        <taxon>Bacteroidota</taxon>
        <taxon>Cytophagia</taxon>
        <taxon>Cytophagales</taxon>
        <taxon>Roseivirgaceae</taxon>
        <taxon>Roseivirga</taxon>
    </lineage>
</organism>
<name>A0A150XZ62_9BACT</name>
<dbReference type="Proteomes" id="UP000075663">
    <property type="component" value="Unassembled WGS sequence"/>
</dbReference>
<dbReference type="InterPro" id="IPR001296">
    <property type="entry name" value="Glyco_trans_1"/>
</dbReference>
<evidence type="ECO:0000259" key="1">
    <source>
        <dbReference type="Pfam" id="PF00534"/>
    </source>
</evidence>
<dbReference type="AlphaFoldDB" id="A0A150XZ62"/>
<comment type="caution">
    <text evidence="2">The sequence shown here is derived from an EMBL/GenBank/DDBJ whole genome shotgun (WGS) entry which is preliminary data.</text>
</comment>
<protein>
    <recommendedName>
        <fullName evidence="1">Glycosyl transferase family 1 domain-containing protein</fullName>
    </recommendedName>
</protein>
<dbReference type="GO" id="GO:0016757">
    <property type="term" value="F:glycosyltransferase activity"/>
    <property type="evidence" value="ECO:0007669"/>
    <property type="project" value="InterPro"/>
</dbReference>
<dbReference type="Gene3D" id="3.40.50.2000">
    <property type="entry name" value="Glycogen Phosphorylase B"/>
    <property type="match status" value="2"/>
</dbReference>
<evidence type="ECO:0000313" key="2">
    <source>
        <dbReference type="EMBL" id="KYG84008.1"/>
    </source>
</evidence>
<dbReference type="EMBL" id="LRPB01000023">
    <property type="protein sequence ID" value="KYG84008.1"/>
    <property type="molecule type" value="Genomic_DNA"/>
</dbReference>
<reference evidence="2 3" key="1">
    <citation type="submission" date="2016-01" db="EMBL/GenBank/DDBJ databases">
        <title>Genome sequencing of Roseivirga seohaensis SW-152.</title>
        <authorList>
            <person name="Selvaratnam C."/>
            <person name="Thevarajoo S."/>
            <person name="Goh K.M."/>
            <person name="Ee R."/>
            <person name="Chan K.-G."/>
            <person name="Chong C.S."/>
        </authorList>
    </citation>
    <scope>NUCLEOTIDE SEQUENCE [LARGE SCALE GENOMIC DNA]</scope>
    <source>
        <strain evidence="2 3">SW-152</strain>
    </source>
</reference>
<dbReference type="Pfam" id="PF00534">
    <property type="entry name" value="Glycos_transf_1"/>
    <property type="match status" value="1"/>
</dbReference>
<dbReference type="STRING" id="1914963.AWW67_02515"/>
<dbReference type="PANTHER" id="PTHR12526">
    <property type="entry name" value="GLYCOSYLTRANSFERASE"/>
    <property type="match status" value="1"/>
</dbReference>
<gene>
    <name evidence="2" type="ORF">AWW67_02515</name>
</gene>
<feature type="domain" description="Glycosyl transferase family 1" evidence="1">
    <location>
        <begin position="200"/>
        <end position="375"/>
    </location>
</feature>
<dbReference type="SUPFAM" id="SSF53756">
    <property type="entry name" value="UDP-Glycosyltransferase/glycogen phosphorylase"/>
    <property type="match status" value="1"/>
</dbReference>
<dbReference type="RefSeq" id="WP_062300826.1">
    <property type="nucleotide sequence ID" value="NZ_LRPB01000023.1"/>
</dbReference>
<evidence type="ECO:0000313" key="3">
    <source>
        <dbReference type="Proteomes" id="UP000075663"/>
    </source>
</evidence>
<accession>A0A150XZ62</accession>
<sequence>MKILFIHNVSVWGGSLRSLHETIRVLASHKSISEIHLILPNCEHINKFEKYAKVHSFKAIPQYDTTEYGKYSGFRKLILIRELYAYLLFCIDFKRFKSTQCHFDIIHFNEIVSFNSISSVLKKAFPCSKIVCHVRSLQRQIGFPHFASSGLKARADALIVIDDCVESTINKEFHYKTHIVPNIFVSIEDNDFELRTRDQTEELRLLYIGGLNWEKGPDRVLACAKLIKNRKLNVVITFAGIKESNKNAIRKIIDFTLNILNIRKSIRKKDVTKFIESNELEGKINLLGFQEDIRGLFCDHDVLIFPSRLNAPGRPSIEAMSCGLPSIVFSNFGSNIIIIDDETGYNISNEDVDKLVDRIELILNSPDRLEKMKKKSLLHFRELFSEDIHRNKILEVYKEVLKN</sequence>